<dbReference type="EMBL" id="RYZI01000285">
    <property type="protein sequence ID" value="RWA07073.1"/>
    <property type="molecule type" value="Genomic_DNA"/>
</dbReference>
<proteinExistence type="predicted"/>
<accession>A0A439CXZ6</accession>
<dbReference type="STRING" id="363999.A0A439CXZ6"/>
<keyword evidence="2" id="KW-1185">Reference proteome</keyword>
<organism evidence="1 2">
    <name type="scientific">Xylaria grammica</name>
    <dbReference type="NCBI Taxonomy" id="363999"/>
    <lineage>
        <taxon>Eukaryota</taxon>
        <taxon>Fungi</taxon>
        <taxon>Dikarya</taxon>
        <taxon>Ascomycota</taxon>
        <taxon>Pezizomycotina</taxon>
        <taxon>Sordariomycetes</taxon>
        <taxon>Xylariomycetidae</taxon>
        <taxon>Xylariales</taxon>
        <taxon>Xylariaceae</taxon>
        <taxon>Xylaria</taxon>
    </lineage>
</organism>
<comment type="caution">
    <text evidence="1">The sequence shown here is derived from an EMBL/GenBank/DDBJ whole genome shotgun (WGS) entry which is preliminary data.</text>
</comment>
<protein>
    <submittedName>
        <fullName evidence="1">Uncharacterized protein</fullName>
    </submittedName>
</protein>
<gene>
    <name evidence="1" type="ORF">EKO27_g8042</name>
</gene>
<name>A0A439CXZ6_9PEZI</name>
<dbReference type="AlphaFoldDB" id="A0A439CXZ6"/>
<evidence type="ECO:0000313" key="1">
    <source>
        <dbReference type="EMBL" id="RWA07073.1"/>
    </source>
</evidence>
<evidence type="ECO:0000313" key="2">
    <source>
        <dbReference type="Proteomes" id="UP000286045"/>
    </source>
</evidence>
<reference evidence="1 2" key="1">
    <citation type="submission" date="2018-12" db="EMBL/GenBank/DDBJ databases">
        <title>Draft genome sequence of Xylaria grammica IHI A82.</title>
        <authorList>
            <person name="Buettner E."/>
            <person name="Kellner H."/>
        </authorList>
    </citation>
    <scope>NUCLEOTIDE SEQUENCE [LARGE SCALE GENOMIC DNA]</scope>
    <source>
        <strain evidence="1 2">IHI A82</strain>
    </source>
</reference>
<sequence length="506" mass="57065">MDSTTRGGMLAAFSRGKVSRYAGAKDLLTLLRSFREAQATLEHDRIYALLGLCPEDDKSLRVSYEKPITTVISEVVSHICHYGVIRTPEPLYESISQFQADMDDLDEMVFERLLSRGYTSSLRSIFGQQGVNITMTENMIILAIGVRDIGSHVRLARDTSELDVNALIGSIYKTTEILGIILQRTESWALTEGVVLAAIQVKNSLDPIIQRFEELGDSEIEVFCIRNYMDFLNRIVQRAEQSVITEAVVLEAIFYKNWDEGYGFSILKPKEWAIPQQLALEAIRYRSQGIELRDIIIRKAETSTITERVVIAAFENIRLSREFGTALVASRNRPLRNRVPNGRFISMILEQAEISVINTHRVVSAAICQGINSIYYLDFICLRVGKLLITESEVLDTIHHTDKKGELLRFILQQAERSVVNNELVLTAAVSQPAKESTKFLGLISERFGNLLITEEILECARRVDGKENTGVREHYLLQNQLQGLQPNKIMGGGTRRLEALRATPL</sequence>
<dbReference type="Proteomes" id="UP000286045">
    <property type="component" value="Unassembled WGS sequence"/>
</dbReference>